<dbReference type="InterPro" id="IPR001031">
    <property type="entry name" value="Thioesterase"/>
</dbReference>
<reference evidence="4 5" key="1">
    <citation type="submission" date="2013-07" db="EMBL/GenBank/DDBJ databases">
        <title>Comparative Genomic and Metabolomic Analysis of Twelve Strains of Pseudoalteromonas luteoviolacea.</title>
        <authorList>
            <person name="Vynne N.G."/>
            <person name="Mansson M."/>
            <person name="Gram L."/>
        </authorList>
    </citation>
    <scope>NUCLEOTIDE SEQUENCE [LARGE SCALE GENOMIC DNA]</scope>
    <source>
        <strain evidence="4 5">NCIMB 1942</strain>
    </source>
</reference>
<dbReference type="SUPFAM" id="SSF47336">
    <property type="entry name" value="ACP-like"/>
    <property type="match status" value="1"/>
</dbReference>
<dbReference type="InterPro" id="IPR042099">
    <property type="entry name" value="ANL_N_sf"/>
</dbReference>
<dbReference type="OrthoDB" id="9803968at2"/>
<evidence type="ECO:0000313" key="5">
    <source>
        <dbReference type="Proteomes" id="UP000076587"/>
    </source>
</evidence>
<dbReference type="InterPro" id="IPR036736">
    <property type="entry name" value="ACP-like_sf"/>
</dbReference>
<sequence length="1347" mass="151361">MFINLAERLRYRAIEFPTELAVMDESQSFSNKELWQSVSNRAAWFVEKGINAQDKVAVCQPRDIDLVVTVLALVSIRAIFVPLDRQLTHSAISQRLKKAQCKVFISNKAPKFRLVGNTAIDLSKEQTMAKALAKSEPFRFGDLVYVLFTSGSTGSPKGVMVKYDSMYRHLAWKNTVYPVKSNSIELLKAPLSFDVSIRELFGFLFSKNALFVLPDGHEKRPDILCKKINQLKLKEISVVPSFLSAFLTYIENFVHIEQLSSLNRVLVGGEVLSSSLLHAFIRVFGRDKVSLINLYGPTEATIEVTHFDCLSQAIPKAMSVPIGKPIYRDTLFVLDDTGVPVRDGEIGELYITGVQVALGYIGLDEETNNAFKTNWLSSRRTYKTGDLVRRLDDGNLVFCGRIDHQVKVNGKIVNLEQLTRLLEPRLCASDVRVIAYTNRDAHTSIHMFVLVDAINQGKVTPRDVQQHILQKVGFKIALSHIFAVIKWPSAPNGKCDLEAIAKYTVPWPTSFSAQSGTSYKVTGIVEQFESVVNAAPNRTALIFASEKISYAALNTQINRIAHCLRYEHNVGHDDIVAICASPSITYIAAILGVLKAGGAFLSLKTGDKLQAKDAYTQLADCSAVLLLTDKEHENSLIYPRLCIESLTTDNYLADQNLPCLRTPKSLAYICYTSGSSSKAKGVLIEDYGLHHRLYHKQLRDPIRPTQGYLQLTTPQFDGAMWELFGWVYSSSFLVIIPENERANPDKVIRYISEHNIGEILMVSSQLHAFLTYVRNYNYENQLSVLTRIRVGGEQVHRDTIELFKQANVKNKICLINNYGPTEATIDVSQSYIHTLATNDVITVGRAHDGVELFVLNEQHKEVSKGEIGQLAIGGIGLMRGYVKNSGIIQKASCIHPYNLQNQLYLTGDLAYQTDSGEYVIEGRVDDQIKVHGQRVDLSELNKVFAGILPFDMFKVLTTNSHLGSHIIVFVLNRAVNNSAALNIEEIKKLVKFNLPNYMIPRAYYCIEDFPKLESGKINRSALLDMHSSRNCEDEHNHIEINLFEVVRRVFNLSSVPCADQTLEDLGADSVSIILLAAELKSHLGWQIELELLTPERTLESISKLHFSDVSRARYIKYNPSQSPLLFCFPPASGLGFCYQNLAKAQPNISITAFHFMESCRDIINTYCDDVTQLAQGDIHLVGFSGGGNLAMQVAQVLNMRGVEVKSITLIDAYIHTQQFARLPSKIRNMRDLLKDQVCRELKNSGLPMDVLENRVCAYYQHHWQSQITGQKVDSPILQISTAQQALLKEINDTPELGLLMHDKWSDWTEQTCLQKYVDASHYELMNEPYIETIGQFIEKFIGTEIKE</sequence>
<evidence type="ECO:0000313" key="4">
    <source>
        <dbReference type="EMBL" id="KZN44174.1"/>
    </source>
</evidence>
<dbReference type="PATRIC" id="fig|1365253.3.peg.4226"/>
<comment type="caution">
    <text evidence="4">The sequence shown here is derived from an EMBL/GenBank/DDBJ whole genome shotgun (WGS) entry which is preliminary data.</text>
</comment>
<dbReference type="InterPro" id="IPR000873">
    <property type="entry name" value="AMP-dep_synth/lig_dom"/>
</dbReference>
<keyword evidence="2" id="KW-0597">Phosphoprotein</keyword>
<dbReference type="Gene3D" id="3.40.50.12780">
    <property type="entry name" value="N-terminal domain of ligase-like"/>
    <property type="match status" value="2"/>
</dbReference>
<dbReference type="InterPro" id="IPR006162">
    <property type="entry name" value="Ppantetheine_attach_site"/>
</dbReference>
<dbReference type="SUPFAM" id="SSF56801">
    <property type="entry name" value="Acetyl-CoA synthetase-like"/>
    <property type="match status" value="2"/>
</dbReference>
<dbReference type="InterPro" id="IPR029058">
    <property type="entry name" value="AB_hydrolase_fold"/>
</dbReference>
<dbReference type="Pfam" id="PF00501">
    <property type="entry name" value="AMP-binding"/>
    <property type="match status" value="2"/>
</dbReference>
<dbReference type="Gene3D" id="3.40.50.1820">
    <property type="entry name" value="alpha/beta hydrolase"/>
    <property type="match status" value="1"/>
</dbReference>
<dbReference type="RefSeq" id="WP_063378591.1">
    <property type="nucleotide sequence ID" value="NZ_AUXT01000197.1"/>
</dbReference>
<feature type="domain" description="Carrier" evidence="3">
    <location>
        <begin position="1033"/>
        <end position="1109"/>
    </location>
</feature>
<dbReference type="Pfam" id="PF00550">
    <property type="entry name" value="PP-binding"/>
    <property type="match status" value="1"/>
</dbReference>
<dbReference type="Gene3D" id="1.10.1200.10">
    <property type="entry name" value="ACP-like"/>
    <property type="match status" value="1"/>
</dbReference>
<dbReference type="PROSITE" id="PS00012">
    <property type="entry name" value="PHOSPHOPANTETHEINE"/>
    <property type="match status" value="1"/>
</dbReference>
<accession>A0A166ZCN2</accession>
<dbReference type="Pfam" id="PF00975">
    <property type="entry name" value="Thioesterase"/>
    <property type="match status" value="1"/>
</dbReference>
<dbReference type="Proteomes" id="UP000076587">
    <property type="component" value="Unassembled WGS sequence"/>
</dbReference>
<protein>
    <recommendedName>
        <fullName evidence="3">Carrier domain-containing protein</fullName>
    </recommendedName>
</protein>
<dbReference type="PANTHER" id="PTHR44845">
    <property type="entry name" value="CARRIER DOMAIN-CONTAINING PROTEIN"/>
    <property type="match status" value="1"/>
</dbReference>
<dbReference type="PANTHER" id="PTHR44845:SF6">
    <property type="entry name" value="BETA-ALANINE-ACTIVATING ENZYME"/>
    <property type="match status" value="1"/>
</dbReference>
<dbReference type="PROSITE" id="PS00455">
    <property type="entry name" value="AMP_BINDING"/>
    <property type="match status" value="2"/>
</dbReference>
<dbReference type="InterPro" id="IPR020845">
    <property type="entry name" value="AMP-binding_CS"/>
</dbReference>
<proteinExistence type="predicted"/>
<dbReference type="EMBL" id="AUXT01000197">
    <property type="protein sequence ID" value="KZN44174.1"/>
    <property type="molecule type" value="Genomic_DNA"/>
</dbReference>
<evidence type="ECO:0000256" key="1">
    <source>
        <dbReference type="ARBA" id="ARBA00022450"/>
    </source>
</evidence>
<dbReference type="InterPro" id="IPR045851">
    <property type="entry name" value="AMP-bd_C_sf"/>
</dbReference>
<dbReference type="SUPFAM" id="SSF53474">
    <property type="entry name" value="alpha/beta-Hydrolases"/>
    <property type="match status" value="1"/>
</dbReference>
<dbReference type="Gene3D" id="3.30.300.30">
    <property type="match status" value="2"/>
</dbReference>
<name>A0A166ZCN2_9GAMM</name>
<gene>
    <name evidence="4" type="ORF">N482_17395</name>
</gene>
<dbReference type="PROSITE" id="PS50075">
    <property type="entry name" value="CARRIER"/>
    <property type="match status" value="1"/>
</dbReference>
<evidence type="ECO:0000259" key="3">
    <source>
        <dbReference type="PROSITE" id="PS50075"/>
    </source>
</evidence>
<keyword evidence="1" id="KW-0596">Phosphopantetheine</keyword>
<organism evidence="4 5">
    <name type="scientific">Pseudoalteromonas luteoviolacea NCIMB 1942</name>
    <dbReference type="NCBI Taxonomy" id="1365253"/>
    <lineage>
        <taxon>Bacteria</taxon>
        <taxon>Pseudomonadati</taxon>
        <taxon>Pseudomonadota</taxon>
        <taxon>Gammaproteobacteria</taxon>
        <taxon>Alteromonadales</taxon>
        <taxon>Pseudoalteromonadaceae</taxon>
        <taxon>Pseudoalteromonas</taxon>
    </lineage>
</organism>
<dbReference type="InterPro" id="IPR009081">
    <property type="entry name" value="PP-bd_ACP"/>
</dbReference>
<evidence type="ECO:0000256" key="2">
    <source>
        <dbReference type="ARBA" id="ARBA00022553"/>
    </source>
</evidence>